<dbReference type="PATRIC" id="fig|303541.3.peg.6"/>
<evidence type="ECO:0000313" key="2">
    <source>
        <dbReference type="Proteomes" id="UP000033682"/>
    </source>
</evidence>
<protein>
    <submittedName>
        <fullName evidence="1">Uncharacterized protein</fullName>
    </submittedName>
</protein>
<geneLocation type="plasmid" evidence="1">
    <name>pHma11p1</name>
</geneLocation>
<keyword evidence="2" id="KW-1185">Reference proteome</keyword>
<dbReference type="EMBL" id="JXLG01000016">
    <property type="protein sequence ID" value="KJY59605.1"/>
    <property type="molecule type" value="Genomic_DNA"/>
</dbReference>
<reference evidence="1 2" key="1">
    <citation type="submission" date="2015-01" db="EMBL/GenBank/DDBJ databases">
        <title>Comparative genomics of the lactic acid bacteria isolated from the honey bee gut.</title>
        <authorList>
            <person name="Ellegaard K.M."/>
            <person name="Tamarit D."/>
            <person name="Javelind E."/>
            <person name="Olofsson T."/>
            <person name="Andersson S.G."/>
            <person name="Vasquez A."/>
        </authorList>
    </citation>
    <scope>NUCLEOTIDE SEQUENCE [LARGE SCALE GENOMIC DNA]</scope>
    <source>
        <strain evidence="1 2">Hma11</strain>
        <plasmid evidence="1">pHma11p1</plasmid>
    </source>
</reference>
<dbReference type="AlphaFoldDB" id="A0A0F4LLZ5"/>
<proteinExistence type="predicted"/>
<organism evidence="1 2">
    <name type="scientific">Lactobacillus apis</name>
    <dbReference type="NCBI Taxonomy" id="303541"/>
    <lineage>
        <taxon>Bacteria</taxon>
        <taxon>Bacillati</taxon>
        <taxon>Bacillota</taxon>
        <taxon>Bacilli</taxon>
        <taxon>Lactobacillales</taxon>
        <taxon>Lactobacillaceae</taxon>
        <taxon>Lactobacillus</taxon>
    </lineage>
</organism>
<name>A0A0F4LLZ5_9LACO</name>
<gene>
    <name evidence="1" type="ORF">JF72_14360</name>
</gene>
<dbReference type="HOGENOM" id="CLU_192168_0_0_9"/>
<accession>A0A0F4LLZ5</accession>
<evidence type="ECO:0000313" key="1">
    <source>
        <dbReference type="EMBL" id="KJY59605.1"/>
    </source>
</evidence>
<sequence length="85" mass="9727">MQMQLRYFKRVPPSIENEILAKNDQLLSKCKLPKEEDLKVYFQLDEDMAVKTQPNGKTAMTILSDRELLSALTSGNIFSYAEADN</sequence>
<comment type="caution">
    <text evidence="1">The sequence shown here is derived from an EMBL/GenBank/DDBJ whole genome shotgun (WGS) entry which is preliminary data.</text>
</comment>
<keyword evidence="1" id="KW-0614">Plasmid</keyword>
<dbReference type="RefSeq" id="WP_046308223.1">
    <property type="nucleotide sequence ID" value="NZ_KQ034005.1"/>
</dbReference>
<dbReference type="Proteomes" id="UP000033682">
    <property type="component" value="Unassembled WGS sequence"/>
</dbReference>